<sequence>FLSFLEPISSDTKRVIADFLAISFARRAIKRQTHALIFMAQTRSMDADFCKQRFSNDKYHVLSKVLPEMAKEVLNVIPIDVIFYAETFKWAGHSKFNNPFIQTLLDTLNPTKSDDL</sequence>
<proteinExistence type="predicted"/>
<protein>
    <submittedName>
        <fullName evidence="1">Uncharacterized protein</fullName>
    </submittedName>
</protein>
<name>A0A0H5QNK3_9EUKA</name>
<feature type="non-terminal residue" evidence="1">
    <location>
        <position position="1"/>
    </location>
</feature>
<dbReference type="EMBL" id="HACM01003298">
    <property type="protein sequence ID" value="CRZ03740.1"/>
    <property type="molecule type" value="Transcribed_RNA"/>
</dbReference>
<evidence type="ECO:0000313" key="1">
    <source>
        <dbReference type="EMBL" id="CRZ03740.1"/>
    </source>
</evidence>
<organism evidence="1">
    <name type="scientific">Spongospora subterranea</name>
    <dbReference type="NCBI Taxonomy" id="70186"/>
    <lineage>
        <taxon>Eukaryota</taxon>
        <taxon>Sar</taxon>
        <taxon>Rhizaria</taxon>
        <taxon>Endomyxa</taxon>
        <taxon>Phytomyxea</taxon>
        <taxon>Plasmodiophorida</taxon>
        <taxon>Plasmodiophoridae</taxon>
        <taxon>Spongospora</taxon>
    </lineage>
</organism>
<accession>A0A0H5QNK3</accession>
<reference evidence="1" key="1">
    <citation type="submission" date="2015-04" db="EMBL/GenBank/DDBJ databases">
        <title>The genome sequence of the plant pathogenic Rhizarian Plasmodiophora brassicae reveals insights in its biotrophic life cycle and the origin of chitin synthesis.</title>
        <authorList>
            <person name="Schwelm A."/>
            <person name="Fogelqvist J."/>
            <person name="Knaust A."/>
            <person name="Julke S."/>
            <person name="Lilja T."/>
            <person name="Dhandapani V."/>
            <person name="Bonilla-Rosso G."/>
            <person name="Karlsson M."/>
            <person name="Shevchenko A."/>
            <person name="Choi S.R."/>
            <person name="Kim H.G."/>
            <person name="Park J.Y."/>
            <person name="Lim Y.P."/>
            <person name="Ludwig-Muller J."/>
            <person name="Dixelius C."/>
        </authorList>
    </citation>
    <scope>NUCLEOTIDE SEQUENCE</scope>
    <source>
        <tissue evidence="1">Potato root galls</tissue>
    </source>
</reference>
<dbReference type="AlphaFoldDB" id="A0A0H5QNK3"/>